<keyword evidence="4" id="KW-0145">Chemotaxis</keyword>
<dbReference type="SUPFAM" id="SSF55874">
    <property type="entry name" value="ATPase domain of HSP90 chaperone/DNA topoisomerase II/histidine kinase"/>
    <property type="match status" value="1"/>
</dbReference>
<dbReference type="Pfam" id="PF01627">
    <property type="entry name" value="Hpt"/>
    <property type="match status" value="1"/>
</dbReference>
<feature type="domain" description="CheW-like" evidence="14">
    <location>
        <begin position="536"/>
        <end position="663"/>
    </location>
</feature>
<keyword evidence="8 16" id="KW-0418">Kinase</keyword>
<dbReference type="InterPro" id="IPR010808">
    <property type="entry name" value="CheA_P2-bd"/>
</dbReference>
<dbReference type="EMBL" id="CAVN010000093">
    <property type="protein sequence ID" value="CDF58042.1"/>
    <property type="molecule type" value="Genomic_DNA"/>
</dbReference>
<dbReference type="InterPro" id="IPR004358">
    <property type="entry name" value="Sig_transdc_His_kin-like_C"/>
</dbReference>
<dbReference type="SUPFAM" id="SSF50341">
    <property type="entry name" value="CheW-like"/>
    <property type="match status" value="1"/>
</dbReference>
<keyword evidence="7" id="KW-0547">Nucleotide-binding</keyword>
<reference evidence="16" key="1">
    <citation type="submission" date="2013-03" db="EMBL/GenBank/DDBJ databases">
        <title>Draft genome sequence of the hydrogen-ethanol-producing anaerobic alkalithermophilic Caloramator celere.</title>
        <authorList>
            <person name="Ciranna A."/>
            <person name="Larjo A."/>
            <person name="Kivisto A."/>
            <person name="Santala V."/>
            <person name="Roos C."/>
            <person name="Karp M."/>
        </authorList>
    </citation>
    <scope>NUCLEOTIDE SEQUENCE [LARGE SCALE GENOMIC DNA]</scope>
    <source>
        <strain evidence="16">DSM 8682</strain>
    </source>
</reference>
<comment type="catalytic activity">
    <reaction evidence="1">
        <text>ATP + protein L-histidine = ADP + protein N-phospho-L-histidine.</text>
        <dbReference type="EC" id="2.7.13.3"/>
    </reaction>
</comment>
<dbReference type="GO" id="GO:0000155">
    <property type="term" value="F:phosphorelay sensor kinase activity"/>
    <property type="evidence" value="ECO:0007669"/>
    <property type="project" value="InterPro"/>
</dbReference>
<dbReference type="PANTHER" id="PTHR43395">
    <property type="entry name" value="SENSOR HISTIDINE KINASE CHEA"/>
    <property type="match status" value="1"/>
</dbReference>
<dbReference type="Pfam" id="PF07194">
    <property type="entry name" value="P2"/>
    <property type="match status" value="1"/>
</dbReference>
<dbReference type="SMART" id="SM00260">
    <property type="entry name" value="CheW"/>
    <property type="match status" value="1"/>
</dbReference>
<evidence type="ECO:0000256" key="9">
    <source>
        <dbReference type="ARBA" id="ARBA00022840"/>
    </source>
</evidence>
<evidence type="ECO:0000259" key="14">
    <source>
        <dbReference type="PROSITE" id="PS50851"/>
    </source>
</evidence>
<evidence type="ECO:0000256" key="10">
    <source>
        <dbReference type="ARBA" id="ARBA00023012"/>
    </source>
</evidence>
<evidence type="ECO:0000313" key="16">
    <source>
        <dbReference type="EMBL" id="CDF58042.1"/>
    </source>
</evidence>
<dbReference type="PROSITE" id="PS50894">
    <property type="entry name" value="HPT"/>
    <property type="match status" value="1"/>
</dbReference>
<dbReference type="InterPro" id="IPR051315">
    <property type="entry name" value="Bact_Chemotaxis_CheA"/>
</dbReference>
<name>R7RPF2_9CLOT</name>
<evidence type="ECO:0000259" key="13">
    <source>
        <dbReference type="PROSITE" id="PS50109"/>
    </source>
</evidence>
<evidence type="ECO:0000313" key="17">
    <source>
        <dbReference type="Proteomes" id="UP000014923"/>
    </source>
</evidence>
<dbReference type="SMART" id="SM00073">
    <property type="entry name" value="HPT"/>
    <property type="match status" value="1"/>
</dbReference>
<dbReference type="InterPro" id="IPR036641">
    <property type="entry name" value="HPT_dom_sf"/>
</dbReference>
<feature type="domain" description="Histidine kinase" evidence="13">
    <location>
        <begin position="288"/>
        <end position="534"/>
    </location>
</feature>
<dbReference type="RefSeq" id="WP_018661753.1">
    <property type="nucleotide sequence ID" value="NZ_HF952018.1"/>
</dbReference>
<dbReference type="SMART" id="SM00387">
    <property type="entry name" value="HATPase_c"/>
    <property type="match status" value="1"/>
</dbReference>
<evidence type="ECO:0000259" key="15">
    <source>
        <dbReference type="PROSITE" id="PS50894"/>
    </source>
</evidence>
<dbReference type="SUPFAM" id="SSF47226">
    <property type="entry name" value="Histidine-containing phosphotransfer domain, HPT domain"/>
    <property type="match status" value="1"/>
</dbReference>
<gene>
    <name evidence="16" type="ORF">TCEL_01956</name>
</gene>
<dbReference type="Pfam" id="PF02518">
    <property type="entry name" value="HATPase_c"/>
    <property type="match status" value="1"/>
</dbReference>
<dbReference type="Gene3D" id="3.30.565.10">
    <property type="entry name" value="Histidine kinase-like ATPase, C-terminal domain"/>
    <property type="match status" value="1"/>
</dbReference>
<evidence type="ECO:0000256" key="1">
    <source>
        <dbReference type="ARBA" id="ARBA00000085"/>
    </source>
</evidence>
<dbReference type="FunFam" id="3.30.565.10:FF:000016">
    <property type="entry name" value="Chemotaxis protein CheA, putative"/>
    <property type="match status" value="1"/>
</dbReference>
<dbReference type="GO" id="GO:0006935">
    <property type="term" value="P:chemotaxis"/>
    <property type="evidence" value="ECO:0007669"/>
    <property type="project" value="UniProtKB-KW"/>
</dbReference>
<keyword evidence="6 16" id="KW-0808">Transferase</keyword>
<evidence type="ECO:0000256" key="5">
    <source>
        <dbReference type="ARBA" id="ARBA00022553"/>
    </source>
</evidence>
<dbReference type="HOGENOM" id="CLU_000650_3_6_9"/>
<dbReference type="SUPFAM" id="SSF47384">
    <property type="entry name" value="Homodimeric domain of signal transducing histidine kinase"/>
    <property type="match status" value="1"/>
</dbReference>
<dbReference type="EC" id="2.7.13.3" evidence="2"/>
<dbReference type="AlphaFoldDB" id="R7RPF2"/>
<dbReference type="GO" id="GO:0005737">
    <property type="term" value="C:cytoplasm"/>
    <property type="evidence" value="ECO:0007669"/>
    <property type="project" value="InterPro"/>
</dbReference>
<dbReference type="PROSITE" id="PS50851">
    <property type="entry name" value="CHEW"/>
    <property type="match status" value="1"/>
</dbReference>
<evidence type="ECO:0000256" key="7">
    <source>
        <dbReference type="ARBA" id="ARBA00022741"/>
    </source>
</evidence>
<protein>
    <recommendedName>
        <fullName evidence="3">Chemotaxis protein CheA</fullName>
        <ecNumber evidence="2">2.7.13.3</ecNumber>
    </recommendedName>
</protein>
<dbReference type="InterPro" id="IPR008207">
    <property type="entry name" value="Sig_transdc_His_kin_Hpt_dom"/>
</dbReference>
<dbReference type="InterPro" id="IPR037052">
    <property type="entry name" value="CheA-like_P2_sf"/>
</dbReference>
<keyword evidence="10" id="KW-0902">Two-component regulatory system</keyword>
<dbReference type="Pfam" id="PF02895">
    <property type="entry name" value="H-kinase_dim"/>
    <property type="match status" value="1"/>
</dbReference>
<dbReference type="InterPro" id="IPR003594">
    <property type="entry name" value="HATPase_dom"/>
</dbReference>
<comment type="caution">
    <text evidence="16">The sequence shown here is derived from an EMBL/GenBank/DDBJ whole genome shotgun (WGS) entry which is preliminary data.</text>
</comment>
<dbReference type="SMART" id="SM01231">
    <property type="entry name" value="H-kinase_dim"/>
    <property type="match status" value="1"/>
</dbReference>
<dbReference type="CDD" id="cd00088">
    <property type="entry name" value="HPT"/>
    <property type="match status" value="1"/>
</dbReference>
<feature type="domain" description="HPt" evidence="15">
    <location>
        <begin position="1"/>
        <end position="103"/>
    </location>
</feature>
<dbReference type="GO" id="GO:0005524">
    <property type="term" value="F:ATP binding"/>
    <property type="evidence" value="ECO:0007669"/>
    <property type="project" value="UniProtKB-KW"/>
</dbReference>
<evidence type="ECO:0000256" key="3">
    <source>
        <dbReference type="ARBA" id="ARBA00021495"/>
    </source>
</evidence>
<keyword evidence="9" id="KW-0067">ATP-binding</keyword>
<dbReference type="Gene3D" id="3.30.70.1110">
    <property type="entry name" value="Histidine kinase CheA-like, P2 response regulator-binding domain"/>
    <property type="match status" value="1"/>
</dbReference>
<keyword evidence="17" id="KW-1185">Reference proteome</keyword>
<dbReference type="InterPro" id="IPR004105">
    <property type="entry name" value="CheA-like_dim"/>
</dbReference>
<dbReference type="InterPro" id="IPR005467">
    <property type="entry name" value="His_kinase_dom"/>
</dbReference>
<sequence length="663" mass="75408">MDMSQYLDIFLEESTENLQTLNENILELEKDPDNKEIINSIFRVAHTLKGMAGSMGFNDIADLTHKMENVLDKFRNDILKVDSNIITVLFKCLDTLELMINNIREDNNNTVDIKEIMDLLENINNEQTKNTKSDNSIDFSLNIYDENIIKQAKEKNYNVYIAEVILADDCLLKSARAFLVYKTIEDIGEILKTVPSVEELEQENFNDRFYIMFLTQKNEEEIKKLILNVSEIKEVNIDIPKGSDLKINVKEKDEKIQINKEVQDNKTKKDTEITPINKKEEDKDKNKKAHQSVRVDLERLDKFMNLVGELVIHRTRLEQLSMNYKLTDLHETLEQVGRITSDLQDLVMKVRMLPIERVFNRFPRMIRDLSQELGKDIELIIQGEDTELDRTVIDEIGEPLVHLIRNAADHGIEPTEERIKLGKPSKGTIKLIAYQEGNKAVIRIEDDGRGLDIEKIKRKAESIGINTEGMSESDIKNLIFMQGFSTSDKITDISGRGVGMDVVKTKIANLGGTVEVISEKGKGTSFIIRLPLTLSIIQALLVKVSGETFAISLGFIDRVININVNEIKLTNNKEVILYRDKIIPIIRLSQKLNLEETYSENKYIVIVKAGEKTVGLLVDELLGQQEIVIKPIGKLLQNLKEYVGATILGDGLVTLILDVAAIV</sequence>
<feature type="modified residue" description="Phosphohistidine" evidence="11">
    <location>
        <position position="46"/>
    </location>
</feature>
<dbReference type="Gene3D" id="1.20.120.160">
    <property type="entry name" value="HPT domain"/>
    <property type="match status" value="1"/>
</dbReference>
<keyword evidence="5 11" id="KW-0597">Phosphoprotein</keyword>
<dbReference type="InterPro" id="IPR035891">
    <property type="entry name" value="CheY-binding_CheA"/>
</dbReference>
<dbReference type="InterPro" id="IPR037006">
    <property type="entry name" value="CheA-like_homodim_sf"/>
</dbReference>
<dbReference type="Proteomes" id="UP000014923">
    <property type="component" value="Unassembled WGS sequence"/>
</dbReference>
<evidence type="ECO:0000256" key="11">
    <source>
        <dbReference type="PROSITE-ProRule" id="PRU00110"/>
    </source>
</evidence>
<dbReference type="InterPro" id="IPR002545">
    <property type="entry name" value="CheW-lke_dom"/>
</dbReference>
<feature type="compositionally biased region" description="Basic and acidic residues" evidence="12">
    <location>
        <begin position="260"/>
        <end position="285"/>
    </location>
</feature>
<feature type="region of interest" description="Disordered" evidence="12">
    <location>
        <begin position="260"/>
        <end position="291"/>
    </location>
</feature>
<evidence type="ECO:0000256" key="6">
    <source>
        <dbReference type="ARBA" id="ARBA00022679"/>
    </source>
</evidence>
<dbReference type="eggNOG" id="COG0643">
    <property type="taxonomic scope" value="Bacteria"/>
</dbReference>
<accession>R7RPF2</accession>
<dbReference type="Pfam" id="PF01584">
    <property type="entry name" value="CheW"/>
    <property type="match status" value="1"/>
</dbReference>
<evidence type="ECO:0000256" key="4">
    <source>
        <dbReference type="ARBA" id="ARBA00022500"/>
    </source>
</evidence>
<evidence type="ECO:0000256" key="2">
    <source>
        <dbReference type="ARBA" id="ARBA00012438"/>
    </source>
</evidence>
<dbReference type="PROSITE" id="PS50109">
    <property type="entry name" value="HIS_KIN"/>
    <property type="match status" value="1"/>
</dbReference>
<dbReference type="OrthoDB" id="9803176at2"/>
<dbReference type="Gene3D" id="1.10.287.560">
    <property type="entry name" value="Histidine kinase CheA-like, homodimeric domain"/>
    <property type="match status" value="1"/>
</dbReference>
<evidence type="ECO:0000256" key="12">
    <source>
        <dbReference type="SAM" id="MobiDB-lite"/>
    </source>
</evidence>
<dbReference type="InterPro" id="IPR036097">
    <property type="entry name" value="HisK_dim/P_sf"/>
</dbReference>
<dbReference type="CDD" id="cd16916">
    <property type="entry name" value="HATPase_CheA-like"/>
    <property type="match status" value="1"/>
</dbReference>
<proteinExistence type="predicted"/>
<dbReference type="PANTHER" id="PTHR43395:SF1">
    <property type="entry name" value="CHEMOTAXIS PROTEIN CHEA"/>
    <property type="match status" value="1"/>
</dbReference>
<dbReference type="InterPro" id="IPR036061">
    <property type="entry name" value="CheW-like_dom_sf"/>
</dbReference>
<organism evidence="16 17">
    <name type="scientific">Thermobrachium celere DSM 8682</name>
    <dbReference type="NCBI Taxonomy" id="941824"/>
    <lineage>
        <taxon>Bacteria</taxon>
        <taxon>Bacillati</taxon>
        <taxon>Bacillota</taxon>
        <taxon>Clostridia</taxon>
        <taxon>Eubacteriales</taxon>
        <taxon>Clostridiaceae</taxon>
        <taxon>Thermobrachium</taxon>
    </lineage>
</organism>
<dbReference type="CDD" id="cd00731">
    <property type="entry name" value="CheA_reg"/>
    <property type="match status" value="1"/>
</dbReference>
<dbReference type="SUPFAM" id="SSF55052">
    <property type="entry name" value="CheY-binding domain of CheA"/>
    <property type="match status" value="1"/>
</dbReference>
<evidence type="ECO:0000256" key="8">
    <source>
        <dbReference type="ARBA" id="ARBA00022777"/>
    </source>
</evidence>
<dbReference type="InterPro" id="IPR036890">
    <property type="entry name" value="HATPase_C_sf"/>
</dbReference>
<dbReference type="PRINTS" id="PR00344">
    <property type="entry name" value="BCTRLSENSOR"/>
</dbReference>
<dbReference type="Gene3D" id="2.30.30.40">
    <property type="entry name" value="SH3 Domains"/>
    <property type="match status" value="1"/>
</dbReference>